<evidence type="ECO:0000313" key="11">
    <source>
        <dbReference type="Proteomes" id="UP000664658"/>
    </source>
</evidence>
<evidence type="ECO:0000313" key="10">
    <source>
        <dbReference type="EMBL" id="MBO1108731.1"/>
    </source>
</evidence>
<dbReference type="InterPro" id="IPR002586">
    <property type="entry name" value="CobQ/CobB/MinD/ParA_Nub-bd_dom"/>
</dbReference>
<evidence type="ECO:0000256" key="5">
    <source>
        <dbReference type="ARBA" id="ARBA00022962"/>
    </source>
</evidence>
<comment type="function">
    <text evidence="6 7">Catalyzes amidations at positions B, D, E, and G on adenosylcobyrinic A,C-diamide. NH(2) groups are provided by glutamine, and one molecule of ATP is hydrogenolyzed for each amidation.</text>
</comment>
<evidence type="ECO:0000259" key="8">
    <source>
        <dbReference type="Pfam" id="PF01656"/>
    </source>
</evidence>
<dbReference type="InterPro" id="IPR029062">
    <property type="entry name" value="Class_I_gatase-like"/>
</dbReference>
<evidence type="ECO:0000256" key="2">
    <source>
        <dbReference type="ARBA" id="ARBA00006205"/>
    </source>
</evidence>
<comment type="caution">
    <text evidence="10">The sequence shown here is derived from an EMBL/GenBank/DDBJ whole genome shotgun (WGS) entry which is preliminary data.</text>
</comment>
<dbReference type="Gene3D" id="3.40.50.300">
    <property type="entry name" value="P-loop containing nucleotide triphosphate hydrolases"/>
    <property type="match status" value="1"/>
</dbReference>
<accession>A0A8I2B3D5</accession>
<keyword evidence="4 7" id="KW-0169">Cobalamin biosynthesis</keyword>
<keyword evidence="5 7" id="KW-0315">Glutamine amidotransferase</keyword>
<dbReference type="SUPFAM" id="SSF52540">
    <property type="entry name" value="P-loop containing nucleoside triphosphate hydrolases"/>
    <property type="match status" value="1"/>
</dbReference>
<dbReference type="RefSeq" id="WP_207542189.1">
    <property type="nucleotide sequence ID" value="NZ_JAFNAA010000011.1"/>
</dbReference>
<evidence type="ECO:0000256" key="7">
    <source>
        <dbReference type="HAMAP-Rule" id="MF_00028"/>
    </source>
</evidence>
<dbReference type="PANTHER" id="PTHR21343:SF1">
    <property type="entry name" value="COBYRIC ACID SYNTHASE"/>
    <property type="match status" value="1"/>
</dbReference>
<dbReference type="GO" id="GO:0003824">
    <property type="term" value="F:catalytic activity"/>
    <property type="evidence" value="ECO:0007669"/>
    <property type="project" value="InterPro"/>
</dbReference>
<comment type="pathway">
    <text evidence="1 7">Cofactor biosynthesis; adenosylcobalamin biosynthesis.</text>
</comment>
<dbReference type="PROSITE" id="PS51274">
    <property type="entry name" value="GATASE_COBBQ"/>
    <property type="match status" value="1"/>
</dbReference>
<protein>
    <recommendedName>
        <fullName evidence="3 7">Cobyric acid synthase</fullName>
    </recommendedName>
</protein>
<dbReference type="HAMAP" id="MF_00028">
    <property type="entry name" value="CobQ"/>
    <property type="match status" value="1"/>
</dbReference>
<dbReference type="PANTHER" id="PTHR21343">
    <property type="entry name" value="DETHIOBIOTIN SYNTHETASE"/>
    <property type="match status" value="1"/>
</dbReference>
<dbReference type="AlphaFoldDB" id="A0A8I2B3D5"/>
<feature type="active site" description="Nucleophile" evidence="7">
    <location>
        <position position="334"/>
    </location>
</feature>
<organism evidence="10 11">
    <name type="scientific">Plesiomonas shigelloides</name>
    <name type="common">Aeromonas shigelloides</name>
    <dbReference type="NCBI Taxonomy" id="703"/>
    <lineage>
        <taxon>Bacteria</taxon>
        <taxon>Pseudomonadati</taxon>
        <taxon>Pseudomonadota</taxon>
        <taxon>Gammaproteobacteria</taxon>
        <taxon>Enterobacterales</taxon>
        <taxon>Enterobacteriaceae</taxon>
        <taxon>Plesiomonas</taxon>
    </lineage>
</organism>
<evidence type="ECO:0000256" key="3">
    <source>
        <dbReference type="ARBA" id="ARBA00019833"/>
    </source>
</evidence>
<dbReference type="EMBL" id="JAFNAA010000011">
    <property type="protein sequence ID" value="MBO1108731.1"/>
    <property type="molecule type" value="Genomic_DNA"/>
</dbReference>
<dbReference type="InterPro" id="IPR033949">
    <property type="entry name" value="CobQ_GATase1"/>
</dbReference>
<sequence length="494" mass="53832">MPQPTAAFTLMVQGTTSDAGKSAFVTGLCRVLQRRGYRVAPFKSQNMALNSAVSAEGGEIGRAQAVQAQACRIAPSIHMNPVLLKPSTDIGAQVIVQGKVFANMEAQVYHHHKPALLAKVLESFHYLTERYEAVIIEGAGSPAEINLRDRDIANMGFAEEADVPVIIIADIDKGGVFAHLYGTLALLSPSEQARVKGFVINRFRGDISLLQSGLEWLEQTTGKPVFGVLPYLHNLHLEAEDAISATQITGETQLNVVVPVLTRTSNHNDFDALRAHPQVNLQFVAQGQPWPQADLVIIPGTKSVRDDLTFIRHNGWDNEIARHLRYGGKVIGICGGYQILGQTIRDPQGLEGPAGSSDGLGFLPVHTTLEPEKQLKSVQGTLQLPSQTECPITGYEIHLGQTEHSEQQSVIQCDDGSREGCISPDGQVIGTYWHGLFDHPQACQHWLHWAGLAHAERVDIEQLRDTAIDRIADAIEAHIDLEALLHCKPQGSCS</sequence>
<name>A0A8I2B3D5_PLESH</name>
<dbReference type="GO" id="GO:0015420">
    <property type="term" value="F:ABC-type vitamin B12 transporter activity"/>
    <property type="evidence" value="ECO:0007669"/>
    <property type="project" value="UniProtKB-UniRule"/>
</dbReference>
<dbReference type="UniPathway" id="UPA00148"/>
<dbReference type="Pfam" id="PF07685">
    <property type="entry name" value="GATase_3"/>
    <property type="match status" value="1"/>
</dbReference>
<dbReference type="NCBIfam" id="TIGR00313">
    <property type="entry name" value="cobQ"/>
    <property type="match status" value="1"/>
</dbReference>
<evidence type="ECO:0000256" key="1">
    <source>
        <dbReference type="ARBA" id="ARBA00004953"/>
    </source>
</evidence>
<dbReference type="Proteomes" id="UP000664658">
    <property type="component" value="Unassembled WGS sequence"/>
</dbReference>
<comment type="similarity">
    <text evidence="2 7">Belongs to the CobB/CobQ family. CobQ subfamily.</text>
</comment>
<feature type="domain" description="CobB/CobQ-like glutamine amidotransferase" evidence="9">
    <location>
        <begin position="255"/>
        <end position="440"/>
    </location>
</feature>
<feature type="domain" description="CobQ/CobB/MinD/ParA nucleotide binding" evidence="8">
    <location>
        <begin position="10"/>
        <end position="236"/>
    </location>
</feature>
<dbReference type="InterPro" id="IPR004459">
    <property type="entry name" value="CobQ_synth"/>
</dbReference>
<dbReference type="InterPro" id="IPR047045">
    <property type="entry name" value="CobQ_N"/>
</dbReference>
<dbReference type="NCBIfam" id="NF001989">
    <property type="entry name" value="PRK00784.1"/>
    <property type="match status" value="1"/>
</dbReference>
<dbReference type="SUPFAM" id="SSF52317">
    <property type="entry name" value="Class I glutamine amidotransferase-like"/>
    <property type="match status" value="1"/>
</dbReference>
<dbReference type="CDD" id="cd01750">
    <property type="entry name" value="GATase1_CobQ"/>
    <property type="match status" value="1"/>
</dbReference>
<proteinExistence type="inferred from homology"/>
<gene>
    <name evidence="7" type="primary">cobQ</name>
    <name evidence="10" type="ORF">J2R62_10955</name>
</gene>
<reference evidence="10" key="1">
    <citation type="submission" date="2021-03" db="EMBL/GenBank/DDBJ databases">
        <title>Plesiomonas shigelloides zfcc0051, isolated from zebrafish feces.</title>
        <authorList>
            <person name="Vanderhoek Z."/>
            <person name="Gaulke C."/>
        </authorList>
    </citation>
    <scope>NUCLEOTIDE SEQUENCE</scope>
    <source>
        <strain evidence="10">Zfcc0051</strain>
    </source>
</reference>
<dbReference type="CDD" id="cd05389">
    <property type="entry name" value="CobQ_N"/>
    <property type="match status" value="1"/>
</dbReference>
<evidence type="ECO:0000256" key="4">
    <source>
        <dbReference type="ARBA" id="ARBA00022573"/>
    </source>
</evidence>
<feature type="active site" evidence="7">
    <location>
        <position position="434"/>
    </location>
</feature>
<dbReference type="InterPro" id="IPR027417">
    <property type="entry name" value="P-loop_NTPase"/>
</dbReference>
<dbReference type="Gene3D" id="3.40.50.880">
    <property type="match status" value="1"/>
</dbReference>
<evidence type="ECO:0000256" key="6">
    <source>
        <dbReference type="ARBA" id="ARBA00025166"/>
    </source>
</evidence>
<dbReference type="Pfam" id="PF01656">
    <property type="entry name" value="CbiA"/>
    <property type="match status" value="1"/>
</dbReference>
<dbReference type="InterPro" id="IPR011698">
    <property type="entry name" value="GATase_3"/>
</dbReference>
<evidence type="ECO:0000259" key="9">
    <source>
        <dbReference type="Pfam" id="PF07685"/>
    </source>
</evidence>
<dbReference type="GO" id="GO:0009236">
    <property type="term" value="P:cobalamin biosynthetic process"/>
    <property type="evidence" value="ECO:0007669"/>
    <property type="project" value="UniProtKB-UniRule"/>
</dbReference>